<dbReference type="Proteomes" id="UP001163321">
    <property type="component" value="Chromosome 3"/>
</dbReference>
<sequence length="257" mass="28412">MLIIEAVQMTNNWPNMAHHVSEVTADDRLFPRVMDWNIEHQDGPLTHQQCSQINAPVAAQACSENKTFQDEICHFPALFSSVPSLNQKKSEHVSDTQVLKSLNFLRNEQTSWMRAHSRGPREQLLSSAQPEPPSSEGFYRSPVVLSSINWQKRVERSPMLTPATSITSKASISARKDEIAPSLARSLLTGYGAKQCSFDKCMKIAGDAEDMVGGDDVSNLVVPNVHKVAVDFVGHMVEENAVKLQTVVVVAKQSAFV</sequence>
<reference evidence="1 2" key="1">
    <citation type="journal article" date="2022" name="bioRxiv">
        <title>The genome of the oomycete Peronosclerospora sorghi, a cosmopolitan pathogen of maize and sorghum, is inflated with dispersed pseudogenes.</title>
        <authorList>
            <person name="Fletcher K."/>
            <person name="Martin F."/>
            <person name="Isakeit T."/>
            <person name="Cavanaugh K."/>
            <person name="Magill C."/>
            <person name="Michelmore R."/>
        </authorList>
    </citation>
    <scope>NUCLEOTIDE SEQUENCE [LARGE SCALE GENOMIC DNA]</scope>
    <source>
        <strain evidence="1">P6</strain>
    </source>
</reference>
<name>A0ACC0WBC0_9STRA</name>
<evidence type="ECO:0000313" key="1">
    <source>
        <dbReference type="EMBL" id="KAI9915626.1"/>
    </source>
</evidence>
<protein>
    <submittedName>
        <fullName evidence="1">Uncharacterized protein</fullName>
    </submittedName>
</protein>
<accession>A0ACC0WBC0</accession>
<gene>
    <name evidence="1" type="ORF">PsorP6_006850</name>
</gene>
<proteinExistence type="predicted"/>
<evidence type="ECO:0000313" key="2">
    <source>
        <dbReference type="Proteomes" id="UP001163321"/>
    </source>
</evidence>
<organism evidence="1 2">
    <name type="scientific">Peronosclerospora sorghi</name>
    <dbReference type="NCBI Taxonomy" id="230839"/>
    <lineage>
        <taxon>Eukaryota</taxon>
        <taxon>Sar</taxon>
        <taxon>Stramenopiles</taxon>
        <taxon>Oomycota</taxon>
        <taxon>Peronosporomycetes</taxon>
        <taxon>Peronosporales</taxon>
        <taxon>Peronosporaceae</taxon>
        <taxon>Peronosclerospora</taxon>
    </lineage>
</organism>
<keyword evidence="2" id="KW-1185">Reference proteome</keyword>
<dbReference type="EMBL" id="CM047582">
    <property type="protein sequence ID" value="KAI9915626.1"/>
    <property type="molecule type" value="Genomic_DNA"/>
</dbReference>
<comment type="caution">
    <text evidence="1">The sequence shown here is derived from an EMBL/GenBank/DDBJ whole genome shotgun (WGS) entry which is preliminary data.</text>
</comment>